<dbReference type="PROSITE" id="PS51375">
    <property type="entry name" value="PPR"/>
    <property type="match status" value="1"/>
</dbReference>
<keyword evidence="4" id="KW-1185">Reference proteome</keyword>
<evidence type="ECO:0000313" key="4">
    <source>
        <dbReference type="Proteomes" id="UP000652761"/>
    </source>
</evidence>
<evidence type="ECO:0000256" key="2">
    <source>
        <dbReference type="SAM" id="MobiDB-lite"/>
    </source>
</evidence>
<sequence>MRSTVFGGSAGEGPTKAPWDPHTAVLIRRNKGVNGGFCCVAPRRSLVTAVKSRAIFAPRPVHPGSIPGATFFVETREAAFLPLSLCLSILHLLPFQFPERRAEVSAILRLPMSMSAPKLRPPVPGEDGVSPSLAALSRREELKASQSHPFPRSLSLSLSIARILPIQAVSPFRSPSQPRPDPCPGPLHRSLAASPSRLRPRAVALATSPSRRRQSKLCVSPLHKRHRPRAVARSIFFAVVLSFLLLMKEDEMTAIFVLLEMAKEDPRVTRSPPAAPFLLRPCSSEIREEAFAYVLPSVLSASDLLKEDNAKWGTLSRQLGLPWSLKLLGFAKIPIHITYMTLMDAYCKSGMLHDGMKLLNWMVDRDTASVTILK</sequence>
<feature type="region of interest" description="Disordered" evidence="2">
    <location>
        <begin position="1"/>
        <end position="20"/>
    </location>
</feature>
<protein>
    <recommendedName>
        <fullName evidence="5">Pentatricopeptide repeat-containing protein</fullName>
    </recommendedName>
</protein>
<proteinExistence type="predicted"/>
<feature type="region of interest" description="Disordered" evidence="2">
    <location>
        <begin position="171"/>
        <end position="199"/>
    </location>
</feature>
<name>A0A843WF11_COLES</name>
<gene>
    <name evidence="3" type="ORF">Taro_034269</name>
</gene>
<reference evidence="3" key="1">
    <citation type="submission" date="2017-07" db="EMBL/GenBank/DDBJ databases">
        <title>Taro Niue Genome Assembly and Annotation.</title>
        <authorList>
            <person name="Atibalentja N."/>
            <person name="Keating K."/>
            <person name="Fields C.J."/>
        </authorList>
    </citation>
    <scope>NUCLEOTIDE SEQUENCE</scope>
    <source>
        <strain evidence="3">Niue_2</strain>
        <tissue evidence="3">Leaf</tissue>
    </source>
</reference>
<dbReference type="NCBIfam" id="TIGR00756">
    <property type="entry name" value="PPR"/>
    <property type="match status" value="1"/>
</dbReference>
<evidence type="ECO:0008006" key="5">
    <source>
        <dbReference type="Google" id="ProtNLM"/>
    </source>
</evidence>
<dbReference type="InterPro" id="IPR002885">
    <property type="entry name" value="PPR_rpt"/>
</dbReference>
<accession>A0A843WF11</accession>
<dbReference type="Proteomes" id="UP000652761">
    <property type="component" value="Unassembled WGS sequence"/>
</dbReference>
<organism evidence="3 4">
    <name type="scientific">Colocasia esculenta</name>
    <name type="common">Wild taro</name>
    <name type="synonym">Arum esculentum</name>
    <dbReference type="NCBI Taxonomy" id="4460"/>
    <lineage>
        <taxon>Eukaryota</taxon>
        <taxon>Viridiplantae</taxon>
        <taxon>Streptophyta</taxon>
        <taxon>Embryophyta</taxon>
        <taxon>Tracheophyta</taxon>
        <taxon>Spermatophyta</taxon>
        <taxon>Magnoliopsida</taxon>
        <taxon>Liliopsida</taxon>
        <taxon>Araceae</taxon>
        <taxon>Aroideae</taxon>
        <taxon>Colocasieae</taxon>
        <taxon>Colocasia</taxon>
    </lineage>
</organism>
<dbReference type="EMBL" id="NMUH01002690">
    <property type="protein sequence ID" value="MQM01520.1"/>
    <property type="molecule type" value="Genomic_DNA"/>
</dbReference>
<comment type="caution">
    <text evidence="3">The sequence shown here is derived from an EMBL/GenBank/DDBJ whole genome shotgun (WGS) entry which is preliminary data.</text>
</comment>
<dbReference type="AlphaFoldDB" id="A0A843WF11"/>
<feature type="repeat" description="PPR" evidence="1">
    <location>
        <begin position="335"/>
        <end position="369"/>
    </location>
</feature>
<dbReference type="Pfam" id="PF12854">
    <property type="entry name" value="PPR_1"/>
    <property type="match status" value="1"/>
</dbReference>
<evidence type="ECO:0000256" key="1">
    <source>
        <dbReference type="PROSITE-ProRule" id="PRU00708"/>
    </source>
</evidence>
<evidence type="ECO:0000313" key="3">
    <source>
        <dbReference type="EMBL" id="MQM01520.1"/>
    </source>
</evidence>